<comment type="caution">
    <text evidence="3">The sequence shown here is derived from an EMBL/GenBank/DDBJ whole genome shotgun (WGS) entry which is preliminary data.</text>
</comment>
<proteinExistence type="predicted"/>
<gene>
    <name evidence="3" type="ORF">H4R20_005599</name>
</gene>
<evidence type="ECO:0000256" key="2">
    <source>
        <dbReference type="SAM" id="Phobius"/>
    </source>
</evidence>
<dbReference type="SUPFAM" id="SSF50494">
    <property type="entry name" value="Trypsin-like serine proteases"/>
    <property type="match status" value="1"/>
</dbReference>
<protein>
    <recommendedName>
        <fullName evidence="5">Peptidase S1 domain-containing protein</fullName>
    </recommendedName>
</protein>
<evidence type="ECO:0008006" key="5">
    <source>
        <dbReference type="Google" id="ProtNLM"/>
    </source>
</evidence>
<reference evidence="3" key="1">
    <citation type="submission" date="2022-07" db="EMBL/GenBank/DDBJ databases">
        <title>Phylogenomic reconstructions and comparative analyses of Kickxellomycotina fungi.</title>
        <authorList>
            <person name="Reynolds N.K."/>
            <person name="Stajich J.E."/>
            <person name="Barry K."/>
            <person name="Grigoriev I.V."/>
            <person name="Crous P."/>
            <person name="Smith M.E."/>
        </authorList>
    </citation>
    <scope>NUCLEOTIDE SEQUENCE</scope>
    <source>
        <strain evidence="3">NRRL 1565</strain>
    </source>
</reference>
<dbReference type="InterPro" id="IPR009003">
    <property type="entry name" value="Peptidase_S1_PA"/>
</dbReference>
<sequence length="422" mass="46241">MVSADCFDFNGSNVDRSIKYEVYIDRGLNNLTIHYDIETIVVHPNYNPQTKANNIAAVNFNTKGDAGWRNKVAIDFGKWPNRVFVQRVLENPDPIEWDTPVMYVQPTVPPDSKCTELSPLFKENINAVTCCDFTVDPLVKDKTDCKIPYPQMYAWMGADLYQAGIFSHAVIEGGSDFCKYDNARSYYTVLTNYIAFAQTALGKNFDYFGLSETSVPQSDPYFEMVDVPAELDDNVVMLSGDFYSPKNLHVQSASGSGDNGKEASSTGSEDDKNSKSDEKGESDGGSPIPAGDNSDGGSAGPVLTGEHSPNNSEGESSNGSSKKTTIIASVCGSVGTLILVVAIFFTVRWYRGHVSKVHDPYQAPSAQDALVDMFENADDSRPPPEYKVAEDINGISMLVPMGANRSLPNNSRYSDLNFPYEK</sequence>
<feature type="compositionally biased region" description="Basic and acidic residues" evidence="1">
    <location>
        <begin position="269"/>
        <end position="282"/>
    </location>
</feature>
<feature type="region of interest" description="Disordered" evidence="1">
    <location>
        <begin position="249"/>
        <end position="322"/>
    </location>
</feature>
<name>A0A9W8LRZ5_9FUNG</name>
<feature type="compositionally biased region" description="Polar residues" evidence="1">
    <location>
        <begin position="249"/>
        <end position="267"/>
    </location>
</feature>
<evidence type="ECO:0000313" key="3">
    <source>
        <dbReference type="EMBL" id="KAJ2796229.1"/>
    </source>
</evidence>
<dbReference type="AlphaFoldDB" id="A0A9W8LRZ5"/>
<dbReference type="OrthoDB" id="6380398at2759"/>
<accession>A0A9W8LRZ5</accession>
<keyword evidence="4" id="KW-1185">Reference proteome</keyword>
<organism evidence="3 4">
    <name type="scientific">Coemansia guatemalensis</name>
    <dbReference type="NCBI Taxonomy" id="2761395"/>
    <lineage>
        <taxon>Eukaryota</taxon>
        <taxon>Fungi</taxon>
        <taxon>Fungi incertae sedis</taxon>
        <taxon>Zoopagomycota</taxon>
        <taxon>Kickxellomycotina</taxon>
        <taxon>Kickxellomycetes</taxon>
        <taxon>Kickxellales</taxon>
        <taxon>Kickxellaceae</taxon>
        <taxon>Coemansia</taxon>
    </lineage>
</organism>
<dbReference type="Proteomes" id="UP001140094">
    <property type="component" value="Unassembled WGS sequence"/>
</dbReference>
<feature type="compositionally biased region" description="Low complexity" evidence="1">
    <location>
        <begin position="305"/>
        <end position="321"/>
    </location>
</feature>
<feature type="transmembrane region" description="Helical" evidence="2">
    <location>
        <begin position="326"/>
        <end position="347"/>
    </location>
</feature>
<evidence type="ECO:0000313" key="4">
    <source>
        <dbReference type="Proteomes" id="UP001140094"/>
    </source>
</evidence>
<keyword evidence="2" id="KW-0812">Transmembrane</keyword>
<dbReference type="EMBL" id="JANBUO010001962">
    <property type="protein sequence ID" value="KAJ2796229.1"/>
    <property type="molecule type" value="Genomic_DNA"/>
</dbReference>
<keyword evidence="2" id="KW-0472">Membrane</keyword>
<keyword evidence="2" id="KW-1133">Transmembrane helix</keyword>
<evidence type="ECO:0000256" key="1">
    <source>
        <dbReference type="SAM" id="MobiDB-lite"/>
    </source>
</evidence>